<feature type="region of interest" description="Disordered" evidence="1">
    <location>
        <begin position="1"/>
        <end position="89"/>
    </location>
</feature>
<protein>
    <submittedName>
        <fullName evidence="2">Uncharacterized protein</fullName>
    </submittedName>
</protein>
<name>A0A1I0SCL3_9BACT</name>
<feature type="compositionally biased region" description="Acidic residues" evidence="1">
    <location>
        <begin position="45"/>
        <end position="82"/>
    </location>
</feature>
<sequence length="89" mass="10136">MSTQPKTPGALREDDLQPDDVIRNQQQPVSPKGNQDEQSRQGPDTSDELLDEEDDDEEIDELLEEEDITDEDVDEDALEEDDSPKRPLE</sequence>
<reference evidence="3" key="1">
    <citation type="submission" date="2016-10" db="EMBL/GenBank/DDBJ databases">
        <authorList>
            <person name="Varghese N."/>
            <person name="Submissions S."/>
        </authorList>
    </citation>
    <scope>NUCLEOTIDE SEQUENCE [LARGE SCALE GENOMIC DNA]</scope>
    <source>
        <strain evidence="3">DSM 3695</strain>
    </source>
</reference>
<dbReference type="EMBL" id="FOJG01000002">
    <property type="protein sequence ID" value="SEW54995.1"/>
    <property type="molecule type" value="Genomic_DNA"/>
</dbReference>
<evidence type="ECO:0000313" key="3">
    <source>
        <dbReference type="Proteomes" id="UP000199310"/>
    </source>
</evidence>
<keyword evidence="3" id="KW-1185">Reference proteome</keyword>
<dbReference type="Proteomes" id="UP000199310">
    <property type="component" value="Unassembled WGS sequence"/>
</dbReference>
<organism evidence="2 3">
    <name type="scientific">Chitinophaga arvensicola</name>
    <dbReference type="NCBI Taxonomy" id="29529"/>
    <lineage>
        <taxon>Bacteria</taxon>
        <taxon>Pseudomonadati</taxon>
        <taxon>Bacteroidota</taxon>
        <taxon>Chitinophagia</taxon>
        <taxon>Chitinophagales</taxon>
        <taxon>Chitinophagaceae</taxon>
        <taxon>Chitinophaga</taxon>
    </lineage>
</organism>
<gene>
    <name evidence="2" type="ORF">SAMN04488122_6273</name>
</gene>
<dbReference type="RefSeq" id="WP_177192400.1">
    <property type="nucleotide sequence ID" value="NZ_FOJG01000002.1"/>
</dbReference>
<feature type="compositionally biased region" description="Polar residues" evidence="1">
    <location>
        <begin position="23"/>
        <end position="33"/>
    </location>
</feature>
<accession>A0A1I0SCL3</accession>
<dbReference type="AlphaFoldDB" id="A0A1I0SCL3"/>
<evidence type="ECO:0000256" key="1">
    <source>
        <dbReference type="SAM" id="MobiDB-lite"/>
    </source>
</evidence>
<evidence type="ECO:0000313" key="2">
    <source>
        <dbReference type="EMBL" id="SEW54995.1"/>
    </source>
</evidence>
<proteinExistence type="predicted"/>